<evidence type="ECO:0000256" key="3">
    <source>
        <dbReference type="ARBA" id="ARBA00022679"/>
    </source>
</evidence>
<evidence type="ECO:0000256" key="2">
    <source>
        <dbReference type="ARBA" id="ARBA00022603"/>
    </source>
</evidence>
<dbReference type="Pfam" id="PF02384">
    <property type="entry name" value="N6_Mtase"/>
    <property type="match status" value="1"/>
</dbReference>
<name>X1FKW5_9ZZZZ</name>
<organism evidence="6">
    <name type="scientific">marine sediment metagenome</name>
    <dbReference type="NCBI Taxonomy" id="412755"/>
    <lineage>
        <taxon>unclassified sequences</taxon>
        <taxon>metagenomes</taxon>
        <taxon>ecological metagenomes</taxon>
    </lineage>
</organism>
<dbReference type="PRINTS" id="PR00507">
    <property type="entry name" value="N12N6MTFRASE"/>
</dbReference>
<dbReference type="EMBL" id="BARU01011524">
    <property type="protein sequence ID" value="GAH45597.1"/>
    <property type="molecule type" value="Genomic_DNA"/>
</dbReference>
<comment type="caution">
    <text evidence="6">The sequence shown here is derived from an EMBL/GenBank/DDBJ whole genome shotgun (WGS) entry which is preliminary data.</text>
</comment>
<evidence type="ECO:0000256" key="4">
    <source>
        <dbReference type="ARBA" id="ARBA00047942"/>
    </source>
</evidence>
<accession>X1FKW5</accession>
<dbReference type="SUPFAM" id="SSF53335">
    <property type="entry name" value="S-adenosyl-L-methionine-dependent methyltransferases"/>
    <property type="match status" value="1"/>
</dbReference>
<dbReference type="GO" id="GO:0008170">
    <property type="term" value="F:N-methyltransferase activity"/>
    <property type="evidence" value="ECO:0007669"/>
    <property type="project" value="InterPro"/>
</dbReference>
<dbReference type="InterPro" id="IPR050953">
    <property type="entry name" value="N4_N6_ade-DNA_methylase"/>
</dbReference>
<dbReference type="PANTHER" id="PTHR33841:SF1">
    <property type="entry name" value="DNA METHYLTRANSFERASE A"/>
    <property type="match status" value="1"/>
</dbReference>
<proteinExistence type="predicted"/>
<evidence type="ECO:0000313" key="6">
    <source>
        <dbReference type="EMBL" id="GAH45597.1"/>
    </source>
</evidence>
<dbReference type="GO" id="GO:0003677">
    <property type="term" value="F:DNA binding"/>
    <property type="evidence" value="ECO:0007669"/>
    <property type="project" value="InterPro"/>
</dbReference>
<keyword evidence="3" id="KW-0808">Transferase</keyword>
<feature type="domain" description="DNA methylase adenine-specific" evidence="5">
    <location>
        <begin position="115"/>
        <end position="201"/>
    </location>
</feature>
<comment type="catalytic activity">
    <reaction evidence="4">
        <text>a 2'-deoxyadenosine in DNA + S-adenosyl-L-methionine = an N(6)-methyl-2'-deoxyadenosine in DNA + S-adenosyl-L-homocysteine + H(+)</text>
        <dbReference type="Rhea" id="RHEA:15197"/>
        <dbReference type="Rhea" id="RHEA-COMP:12418"/>
        <dbReference type="Rhea" id="RHEA-COMP:12419"/>
        <dbReference type="ChEBI" id="CHEBI:15378"/>
        <dbReference type="ChEBI" id="CHEBI:57856"/>
        <dbReference type="ChEBI" id="CHEBI:59789"/>
        <dbReference type="ChEBI" id="CHEBI:90615"/>
        <dbReference type="ChEBI" id="CHEBI:90616"/>
        <dbReference type="EC" id="2.1.1.72"/>
    </reaction>
</comment>
<dbReference type="GO" id="GO:0032259">
    <property type="term" value="P:methylation"/>
    <property type="evidence" value="ECO:0007669"/>
    <property type="project" value="UniProtKB-KW"/>
</dbReference>
<dbReference type="InterPro" id="IPR003356">
    <property type="entry name" value="DNA_methylase_A-5"/>
</dbReference>
<dbReference type="PANTHER" id="PTHR33841">
    <property type="entry name" value="DNA METHYLTRANSFERASE YEEA-RELATED"/>
    <property type="match status" value="1"/>
</dbReference>
<dbReference type="AlphaFoldDB" id="X1FKW5"/>
<evidence type="ECO:0000256" key="1">
    <source>
        <dbReference type="ARBA" id="ARBA00011900"/>
    </source>
</evidence>
<reference evidence="6" key="1">
    <citation type="journal article" date="2014" name="Front. Microbiol.">
        <title>High frequency of phylogenetically diverse reductive dehalogenase-homologous genes in deep subseafloor sedimentary metagenomes.</title>
        <authorList>
            <person name="Kawai M."/>
            <person name="Futagami T."/>
            <person name="Toyoda A."/>
            <person name="Takaki Y."/>
            <person name="Nishi S."/>
            <person name="Hori S."/>
            <person name="Arai W."/>
            <person name="Tsubouchi T."/>
            <person name="Morono Y."/>
            <person name="Uchiyama I."/>
            <person name="Ito T."/>
            <person name="Fujiyama A."/>
            <person name="Inagaki F."/>
            <person name="Takami H."/>
        </authorList>
    </citation>
    <scope>NUCLEOTIDE SEQUENCE</scope>
    <source>
        <strain evidence="6">Expedition CK06-06</strain>
    </source>
</reference>
<dbReference type="Gene3D" id="3.40.50.150">
    <property type="entry name" value="Vaccinia Virus protein VP39"/>
    <property type="match status" value="1"/>
</dbReference>
<dbReference type="EC" id="2.1.1.72" evidence="1"/>
<keyword evidence="2" id="KW-0489">Methyltransferase</keyword>
<sequence>MYKFNKDVSDDFLTTASQVMINRIIFLKMLTDREIEKDYLTLILERIKKDKEELSIYDSCRSIFEDLDKKYNGDIFKKRDEFDYVKIENKVFKSIIESLQPAKSVYTLSAMPVEIIGNAYEQLLGEVIVHKGRGLSSEQKPEVQKAGGVYYTPRYIVDYIVENTVGAKLKKCKNPNDVSRIKILDPACGSGSFLVGAYDFLLDW</sequence>
<evidence type="ECO:0000259" key="5">
    <source>
        <dbReference type="Pfam" id="PF02384"/>
    </source>
</evidence>
<gene>
    <name evidence="6" type="ORF">S03H2_21603</name>
</gene>
<dbReference type="InterPro" id="IPR029063">
    <property type="entry name" value="SAM-dependent_MTases_sf"/>
</dbReference>
<feature type="non-terminal residue" evidence="6">
    <location>
        <position position="204"/>
    </location>
</feature>
<dbReference type="GO" id="GO:0009007">
    <property type="term" value="F:site-specific DNA-methyltransferase (adenine-specific) activity"/>
    <property type="evidence" value="ECO:0007669"/>
    <property type="project" value="UniProtKB-EC"/>
</dbReference>
<protein>
    <recommendedName>
        <fullName evidence="1">site-specific DNA-methyltransferase (adenine-specific)</fullName>
        <ecNumber evidence="1">2.1.1.72</ecNumber>
    </recommendedName>
</protein>